<dbReference type="Gene3D" id="3.90.1750.20">
    <property type="entry name" value="Putative Large Serine Recombinase, Chain B, Domain 2"/>
    <property type="match status" value="1"/>
</dbReference>
<protein>
    <submittedName>
        <fullName evidence="7">Uncharacterized protein</fullName>
    </submittedName>
</protein>
<name>A0A645BB07_9ZZZZ</name>
<dbReference type="InterPro" id="IPR006119">
    <property type="entry name" value="Resolv_N"/>
</dbReference>
<evidence type="ECO:0000256" key="1">
    <source>
        <dbReference type="ARBA" id="ARBA00022908"/>
    </source>
</evidence>
<dbReference type="GO" id="GO:0015074">
    <property type="term" value="P:DNA integration"/>
    <property type="evidence" value="ECO:0007669"/>
    <property type="project" value="UniProtKB-KW"/>
</dbReference>
<dbReference type="Pfam" id="PF13408">
    <property type="entry name" value="Zn_ribbon_recom"/>
    <property type="match status" value="1"/>
</dbReference>
<dbReference type="InterPro" id="IPR038109">
    <property type="entry name" value="DNA_bind_recomb_sf"/>
</dbReference>
<gene>
    <name evidence="7" type="ORF">SDC9_108704</name>
</gene>
<dbReference type="Gene3D" id="3.40.50.1390">
    <property type="entry name" value="Resolvase, N-terminal catalytic domain"/>
    <property type="match status" value="1"/>
</dbReference>
<dbReference type="CDD" id="cd00338">
    <property type="entry name" value="Ser_Recombinase"/>
    <property type="match status" value="1"/>
</dbReference>
<dbReference type="InterPro" id="IPR036162">
    <property type="entry name" value="Resolvase-like_N_sf"/>
</dbReference>
<keyword evidence="1" id="KW-0229">DNA integration</keyword>
<dbReference type="GO" id="GO:0003677">
    <property type="term" value="F:DNA binding"/>
    <property type="evidence" value="ECO:0007669"/>
    <property type="project" value="UniProtKB-KW"/>
</dbReference>
<dbReference type="PANTHER" id="PTHR30461:SF23">
    <property type="entry name" value="DNA RECOMBINASE-RELATED"/>
    <property type="match status" value="1"/>
</dbReference>
<proteinExistence type="predicted"/>
<evidence type="ECO:0000256" key="3">
    <source>
        <dbReference type="ARBA" id="ARBA00023172"/>
    </source>
</evidence>
<accession>A0A645BB07</accession>
<dbReference type="SMART" id="SM00857">
    <property type="entry name" value="Resolvase"/>
    <property type="match status" value="1"/>
</dbReference>
<keyword evidence="2" id="KW-0238">DNA-binding</keyword>
<evidence type="ECO:0000256" key="4">
    <source>
        <dbReference type="SAM" id="Coils"/>
    </source>
</evidence>
<dbReference type="EMBL" id="VSSQ01018552">
    <property type="protein sequence ID" value="MPM61841.1"/>
    <property type="molecule type" value="Genomic_DNA"/>
</dbReference>
<feature type="coiled-coil region" evidence="4">
    <location>
        <begin position="361"/>
        <end position="409"/>
    </location>
</feature>
<dbReference type="SUPFAM" id="SSF53041">
    <property type="entry name" value="Resolvase-like"/>
    <property type="match status" value="1"/>
</dbReference>
<evidence type="ECO:0000259" key="5">
    <source>
        <dbReference type="PROSITE" id="PS51736"/>
    </source>
</evidence>
<dbReference type="FunFam" id="3.40.50.1390:FF:000009">
    <property type="entry name" value="Recombinase family protein"/>
    <property type="match status" value="1"/>
</dbReference>
<feature type="domain" description="Resolvase/invertase-type recombinase catalytic" evidence="5">
    <location>
        <begin position="2"/>
        <end position="150"/>
    </location>
</feature>
<dbReference type="AlphaFoldDB" id="A0A645BB07"/>
<dbReference type="PROSITE" id="PS51737">
    <property type="entry name" value="RECOMBINASE_DNA_BIND"/>
    <property type="match status" value="1"/>
</dbReference>
<comment type="caution">
    <text evidence="7">The sequence shown here is derived from an EMBL/GenBank/DDBJ whole genome shotgun (WGS) entry which is preliminary data.</text>
</comment>
<keyword evidence="4" id="KW-0175">Coiled coil</keyword>
<dbReference type="Pfam" id="PF00239">
    <property type="entry name" value="Resolvase"/>
    <property type="match status" value="1"/>
</dbReference>
<dbReference type="InterPro" id="IPR050639">
    <property type="entry name" value="SSR_resolvase"/>
</dbReference>
<evidence type="ECO:0000259" key="6">
    <source>
        <dbReference type="PROSITE" id="PS51737"/>
    </source>
</evidence>
<dbReference type="PROSITE" id="PS51736">
    <property type="entry name" value="RECOMBINASES_3"/>
    <property type="match status" value="1"/>
</dbReference>
<dbReference type="PROSITE" id="PS00397">
    <property type="entry name" value="RECOMBINASES_1"/>
    <property type="match status" value="1"/>
</dbReference>
<dbReference type="InterPro" id="IPR025827">
    <property type="entry name" value="Zn_ribbon_recom_dom"/>
</dbReference>
<dbReference type="PANTHER" id="PTHR30461">
    <property type="entry name" value="DNA-INVERTASE FROM LAMBDOID PROPHAGE"/>
    <property type="match status" value="1"/>
</dbReference>
<dbReference type="Pfam" id="PF07508">
    <property type="entry name" value="Recombinase"/>
    <property type="match status" value="1"/>
</dbReference>
<organism evidence="7">
    <name type="scientific">bioreactor metagenome</name>
    <dbReference type="NCBI Taxonomy" id="1076179"/>
    <lineage>
        <taxon>unclassified sequences</taxon>
        <taxon>metagenomes</taxon>
        <taxon>ecological metagenomes</taxon>
    </lineage>
</organism>
<reference evidence="7" key="1">
    <citation type="submission" date="2019-08" db="EMBL/GenBank/DDBJ databases">
        <authorList>
            <person name="Kucharzyk K."/>
            <person name="Murdoch R.W."/>
            <person name="Higgins S."/>
            <person name="Loffler F."/>
        </authorList>
    </citation>
    <scope>NUCLEOTIDE SEQUENCE</scope>
</reference>
<evidence type="ECO:0000256" key="2">
    <source>
        <dbReference type="ARBA" id="ARBA00023125"/>
    </source>
</evidence>
<feature type="domain" description="Recombinase" evidence="6">
    <location>
        <begin position="157"/>
        <end position="261"/>
    </location>
</feature>
<sequence>MRVGIYARVSTQEQAQEGYSIDAQKERLGNYCKAKDWKVVANYIDAGYSGSNLNRPAMQSLIDDASNGKIDAVLVYKLDRISRSQKDTLFLIEDVFLKNGISFISLNENFDTSTAFGRAMIGILSVFAQLEREQIKERTRMGLEERIKQGKHHSFAPFGYRHINKELVINEDEAEVVRDIYSQTAQYKTLKQINDFVVKTYPEYTELFTNKNNKIYDIVHNITYGGYVKFGNSVSKGTHEPIVDEITYHRVQAILAEKAATWQKLRTKRTGTNSHYLLTGFLYCGYCGARVRAVPRHGGKYVCYSRVGTPAHMVKDRNCKCQIYYIEELDSLVLNELKKIKDDKSYFESLKRKQNDIDGTIDKNKRELKKTEAQMNKLLDLYQVDDIDIGMLSDRLKALTAKKKNLMEAIRNSEPTMIPKMEYDQVRNMLSGIDDLIKNEATTQLRELLQMLVYKIIVRDSGIEVVWNFS</sequence>
<keyword evidence="3" id="KW-0233">DNA recombination</keyword>
<dbReference type="InterPro" id="IPR006118">
    <property type="entry name" value="Recombinase_CS"/>
</dbReference>
<dbReference type="InterPro" id="IPR011109">
    <property type="entry name" value="DNA_bind_recombinase_dom"/>
</dbReference>
<dbReference type="GO" id="GO:0000150">
    <property type="term" value="F:DNA strand exchange activity"/>
    <property type="evidence" value="ECO:0007669"/>
    <property type="project" value="InterPro"/>
</dbReference>
<evidence type="ECO:0000313" key="7">
    <source>
        <dbReference type="EMBL" id="MPM61841.1"/>
    </source>
</evidence>